<protein>
    <submittedName>
        <fullName evidence="1">Uncharacterized protein</fullName>
    </submittedName>
</protein>
<dbReference type="EMBL" id="SRLD01000010">
    <property type="protein sequence ID" value="TGE17609.1"/>
    <property type="molecule type" value="Genomic_DNA"/>
</dbReference>
<dbReference type="OrthoDB" id="4535652at2"/>
<dbReference type="RefSeq" id="WP_135497024.1">
    <property type="nucleotide sequence ID" value="NZ_SRLD01000010.1"/>
</dbReference>
<organism evidence="1 2">
    <name type="scientific">Hymenobacter elongatus</name>
    <dbReference type="NCBI Taxonomy" id="877208"/>
    <lineage>
        <taxon>Bacteria</taxon>
        <taxon>Pseudomonadati</taxon>
        <taxon>Bacteroidota</taxon>
        <taxon>Cytophagia</taxon>
        <taxon>Cytophagales</taxon>
        <taxon>Hymenobacteraceae</taxon>
        <taxon>Hymenobacter</taxon>
    </lineage>
</organism>
<keyword evidence="2" id="KW-1185">Reference proteome</keyword>
<sequence length="264" mass="27902">MTNYQNTLSLPNPYASMLGRDLSCSGETPFDAYYGPDHTNTYHVEPDGEGLAFLAQELSMVTKATAMSSNITALCPGGSAQLQVQEECSRRDASGQPLFPVTYTWTTADPGLRVVNVQGTATTTVQAQPGFTGFTSVFVTATRAGFQPSAPTRYSVYVGGGYTSAVGPYVPVCSSSQVVFTAGGGNISGNYSWNVYLNDQLRNSLIVRNDNATLTVQPDQAGTLRVEATAEDLCAGGQTTPAPAYVTVVSQIDGFPCDNSTPRL</sequence>
<dbReference type="Proteomes" id="UP000297739">
    <property type="component" value="Unassembled WGS sequence"/>
</dbReference>
<gene>
    <name evidence="1" type="ORF">E5J99_07085</name>
</gene>
<accession>A0A4Z0PNK9</accession>
<evidence type="ECO:0000313" key="2">
    <source>
        <dbReference type="Proteomes" id="UP000297739"/>
    </source>
</evidence>
<dbReference type="AlphaFoldDB" id="A0A4Z0PNK9"/>
<proteinExistence type="predicted"/>
<name>A0A4Z0PNK9_9BACT</name>
<evidence type="ECO:0000313" key="1">
    <source>
        <dbReference type="EMBL" id="TGE17609.1"/>
    </source>
</evidence>
<comment type="caution">
    <text evidence="1">The sequence shown here is derived from an EMBL/GenBank/DDBJ whole genome shotgun (WGS) entry which is preliminary data.</text>
</comment>
<reference evidence="1 2" key="1">
    <citation type="submission" date="2019-04" db="EMBL/GenBank/DDBJ databases">
        <authorList>
            <person name="Feng G."/>
            <person name="Zhang J."/>
            <person name="Zhu H."/>
        </authorList>
    </citation>
    <scope>NUCLEOTIDE SEQUENCE [LARGE SCALE GENOMIC DNA]</scope>
    <source>
        <strain evidence="1 2">JCM 17223</strain>
    </source>
</reference>